<keyword evidence="2" id="KW-0067">ATP-binding</keyword>
<evidence type="ECO:0000313" key="4">
    <source>
        <dbReference type="EMBL" id="SMC37750.1"/>
    </source>
</evidence>
<dbReference type="STRING" id="1938817.SAMN06296008_103217"/>
<dbReference type="PANTHER" id="PTHR33540">
    <property type="entry name" value="TRNA THREONYLCARBAMOYLADENOSINE BIOSYNTHESIS PROTEIN TSAE"/>
    <property type="match status" value="1"/>
</dbReference>
<accession>A0A1W1YNF9</accession>
<dbReference type="Gene3D" id="3.30.200.20">
    <property type="entry name" value="Phosphorylase Kinase, domain 1"/>
    <property type="match status" value="1"/>
</dbReference>
<dbReference type="PANTHER" id="PTHR33540:SF1">
    <property type="entry name" value="N-ACETYLMURAMATE_N-ACETYLGLUCOSAMINE KINASE"/>
    <property type="match status" value="1"/>
</dbReference>
<keyword evidence="5" id="KW-1185">Reference proteome</keyword>
<keyword evidence="1" id="KW-0547">Nucleotide-binding</keyword>
<sequence length="339" mass="39420">MPNTRLHKLNQWLGSLPENLKLDLSSIQAASSDASFRQYFRILTNREDCPSLIIMDAPVDKEDLRPFLNVAQLLSAADLNVPKIFHINQEDGFLLLSDLGNTTYLSVLNQNTANHLYQEANLALVQMQTRADASQLPLYDEALLQREMDLFPEWYLGKHLDYKLSEAESKSLGLIFQQLNQNILAQPQVFVHRDFHSRNLMVTPTNNPGILDFQDAVKGAITYDLVSLYRDAYIQWDEEQQVDWVIRYWELARKAHLPVHADFGDFYRDFEWMGLQRHLKVLGIFARLYHRDGKDGYLKDIPLVLEYVEKVAQRYIAFKPLIRILDASRKFVRPDGFTF</sequence>
<dbReference type="GO" id="GO:0005524">
    <property type="term" value="F:ATP binding"/>
    <property type="evidence" value="ECO:0007669"/>
    <property type="project" value="UniProtKB-KW"/>
</dbReference>
<dbReference type="SUPFAM" id="SSF56112">
    <property type="entry name" value="Protein kinase-like (PK-like)"/>
    <property type="match status" value="1"/>
</dbReference>
<reference evidence="4 5" key="1">
    <citation type="submission" date="2017-04" db="EMBL/GenBank/DDBJ databases">
        <authorList>
            <person name="Afonso C.L."/>
            <person name="Miller P.J."/>
            <person name="Scott M.A."/>
            <person name="Spackman E."/>
            <person name="Goraichik I."/>
            <person name="Dimitrov K.M."/>
            <person name="Suarez D.L."/>
            <person name="Swayne D.E."/>
        </authorList>
    </citation>
    <scope>NUCLEOTIDE SEQUENCE [LARGE SCALE GENOMIC DNA]</scope>
    <source>
        <strain evidence="4 5">VK13</strain>
    </source>
</reference>
<evidence type="ECO:0000256" key="2">
    <source>
        <dbReference type="ARBA" id="ARBA00022840"/>
    </source>
</evidence>
<organism evidence="4 5">
    <name type="scientific">Polynucleobacter kasalickyi</name>
    <dbReference type="NCBI Taxonomy" id="1938817"/>
    <lineage>
        <taxon>Bacteria</taxon>
        <taxon>Pseudomonadati</taxon>
        <taxon>Pseudomonadota</taxon>
        <taxon>Betaproteobacteria</taxon>
        <taxon>Burkholderiales</taxon>
        <taxon>Burkholderiaceae</taxon>
        <taxon>Polynucleobacter</taxon>
    </lineage>
</organism>
<dbReference type="Proteomes" id="UP000192708">
    <property type="component" value="Unassembled WGS sequence"/>
</dbReference>
<proteinExistence type="predicted"/>
<dbReference type="Gene3D" id="3.90.1200.10">
    <property type="match status" value="1"/>
</dbReference>
<dbReference type="Pfam" id="PF01636">
    <property type="entry name" value="APH"/>
    <property type="match status" value="1"/>
</dbReference>
<name>A0A1W1YNF9_9BURK</name>
<gene>
    <name evidence="4" type="ORF">SAMN06296008_103217</name>
</gene>
<dbReference type="AlphaFoldDB" id="A0A1W1YNF9"/>
<evidence type="ECO:0000256" key="1">
    <source>
        <dbReference type="ARBA" id="ARBA00022741"/>
    </source>
</evidence>
<dbReference type="OrthoDB" id="9809275at2"/>
<feature type="domain" description="Aminoglycoside phosphotransferase" evidence="3">
    <location>
        <begin position="27"/>
        <end position="249"/>
    </location>
</feature>
<evidence type="ECO:0000259" key="3">
    <source>
        <dbReference type="Pfam" id="PF01636"/>
    </source>
</evidence>
<evidence type="ECO:0000313" key="5">
    <source>
        <dbReference type="Proteomes" id="UP000192708"/>
    </source>
</evidence>
<dbReference type="InterPro" id="IPR002575">
    <property type="entry name" value="Aminoglycoside_PTrfase"/>
</dbReference>
<dbReference type="InterPro" id="IPR011009">
    <property type="entry name" value="Kinase-like_dom_sf"/>
</dbReference>
<dbReference type="EMBL" id="FWXJ01000003">
    <property type="protein sequence ID" value="SMC37750.1"/>
    <property type="molecule type" value="Genomic_DNA"/>
</dbReference>
<protein>
    <recommendedName>
        <fullName evidence="3">Aminoglycoside phosphotransferase domain-containing protein</fullName>
    </recommendedName>
</protein>
<dbReference type="RefSeq" id="WP_084282973.1">
    <property type="nucleotide sequence ID" value="NZ_FWXJ01000003.1"/>
</dbReference>